<reference evidence="3" key="1">
    <citation type="journal article" date="2019" name="Int. J. Syst. Evol. Microbiol.">
        <title>The Global Catalogue of Microorganisms (GCM) 10K type strain sequencing project: providing services to taxonomists for standard genome sequencing and annotation.</title>
        <authorList>
            <consortium name="The Broad Institute Genomics Platform"/>
            <consortium name="The Broad Institute Genome Sequencing Center for Infectious Disease"/>
            <person name="Wu L."/>
            <person name="Ma J."/>
        </authorList>
    </citation>
    <scope>NUCLEOTIDE SEQUENCE [LARGE SCALE GENOMIC DNA]</scope>
    <source>
        <strain evidence="3">KCTC 42498</strain>
    </source>
</reference>
<dbReference type="InterPro" id="IPR001119">
    <property type="entry name" value="SLH_dom"/>
</dbReference>
<dbReference type="Pfam" id="PF18962">
    <property type="entry name" value="Por_Secre_tail"/>
    <property type="match status" value="1"/>
</dbReference>
<dbReference type="Proteomes" id="UP001597544">
    <property type="component" value="Unassembled WGS sequence"/>
</dbReference>
<name>A0ABW5IKT3_9BACT</name>
<dbReference type="Pfam" id="PF00395">
    <property type="entry name" value="SLH"/>
    <property type="match status" value="1"/>
</dbReference>
<protein>
    <submittedName>
        <fullName evidence="2">T9SS type A sorting domain-containing protein</fullName>
    </submittedName>
</protein>
<dbReference type="RefSeq" id="WP_377504246.1">
    <property type="nucleotide sequence ID" value="NZ_JBHULU010000009.1"/>
</dbReference>
<dbReference type="InterPro" id="IPR026444">
    <property type="entry name" value="Secre_tail"/>
</dbReference>
<keyword evidence="3" id="KW-1185">Reference proteome</keyword>
<comment type="caution">
    <text evidence="2">The sequence shown here is derived from an EMBL/GenBank/DDBJ whole genome shotgun (WGS) entry which is preliminary data.</text>
</comment>
<dbReference type="EMBL" id="JBHULU010000009">
    <property type="protein sequence ID" value="MFD2513512.1"/>
    <property type="molecule type" value="Genomic_DNA"/>
</dbReference>
<accession>A0ABW5IKT3</accession>
<evidence type="ECO:0000313" key="3">
    <source>
        <dbReference type="Proteomes" id="UP001597544"/>
    </source>
</evidence>
<sequence length="471" mass="50197">MNAYAAVDKAFRAAAPYGSTLNLTRTFNSNVNANNLTENFTINYNPATPATNTYTFNVAEGTTGIEAKIKASGVEGETGNPVRLSLISPSGVRTSAGIPVLFALSTDRGVAVASPETGTWTAEVSGLNGVAFPEQIKGVVSMLTAAGTTGLSDIAGHPAEAAIKMAISARLADGLTGGGYKPDELLKRIDMADYLMMGEGIRQFLPIDGSYTLTDVKERNLLAESITAKGGALRDKEHKFNGIMLPSAPGKFSPYSKVNRAEVAYSLVQALGLQEFALERNGKVPTVEVDGTSYPIEDAAEIPEGLEGYVSVALELNLINAYFSLTQRPYDLQPTLHATFKPLQDVTRADFAVIITRTHGQWNTGAQPLASSSTSNAVTASELNATEERIYSYPNPFSNKATISYVVPQDGPVQVAVYDVLGKKVKTLVADTMKSGNYTVEFDAAALPGGTYIYRVEAGNKVYSNRMILTK</sequence>
<proteinExistence type="predicted"/>
<dbReference type="NCBIfam" id="TIGR04183">
    <property type="entry name" value="Por_Secre_tail"/>
    <property type="match status" value="1"/>
</dbReference>
<dbReference type="PROSITE" id="PS51272">
    <property type="entry name" value="SLH"/>
    <property type="match status" value="1"/>
</dbReference>
<gene>
    <name evidence="2" type="ORF">ACFSRY_06515</name>
</gene>
<organism evidence="2 3">
    <name type="scientific">Pontibacter locisalis</name>
    <dbReference type="NCBI Taxonomy" id="1719035"/>
    <lineage>
        <taxon>Bacteria</taxon>
        <taxon>Pseudomonadati</taxon>
        <taxon>Bacteroidota</taxon>
        <taxon>Cytophagia</taxon>
        <taxon>Cytophagales</taxon>
        <taxon>Hymenobacteraceae</taxon>
        <taxon>Pontibacter</taxon>
    </lineage>
</organism>
<evidence type="ECO:0000313" key="2">
    <source>
        <dbReference type="EMBL" id="MFD2513512.1"/>
    </source>
</evidence>
<dbReference type="Gene3D" id="2.60.40.4070">
    <property type="match status" value="1"/>
</dbReference>
<feature type="domain" description="SLH" evidence="1">
    <location>
        <begin position="293"/>
        <end position="369"/>
    </location>
</feature>
<evidence type="ECO:0000259" key="1">
    <source>
        <dbReference type="PROSITE" id="PS51272"/>
    </source>
</evidence>